<accession>A0A1S3IVK0</accession>
<comment type="subcellular location">
    <subcellularLocation>
        <location evidence="1 6">Cytoplasm</location>
        <location evidence="1 6">Cytoskeleton</location>
    </subcellularLocation>
</comment>
<protein>
    <recommendedName>
        <fullName evidence="6">Microtubule-associated protein</fullName>
    </recommendedName>
</protein>
<feature type="compositionally biased region" description="Polar residues" evidence="7">
    <location>
        <begin position="554"/>
        <end position="566"/>
    </location>
</feature>
<keyword evidence="4" id="KW-0677">Repeat</keyword>
<reference evidence="9" key="1">
    <citation type="submission" date="2025-08" db="UniProtKB">
        <authorList>
            <consortium name="RefSeq"/>
        </authorList>
    </citation>
    <scope>IDENTIFICATION</scope>
    <source>
        <tissue evidence="9">Gonads</tissue>
    </source>
</reference>
<feature type="region of interest" description="Disordered" evidence="7">
    <location>
        <begin position="1112"/>
        <end position="1132"/>
    </location>
</feature>
<feature type="compositionally biased region" description="Polar residues" evidence="7">
    <location>
        <begin position="14"/>
        <end position="26"/>
    </location>
</feature>
<feature type="compositionally biased region" description="Low complexity" evidence="7">
    <location>
        <begin position="746"/>
        <end position="755"/>
    </location>
</feature>
<feature type="region of interest" description="Disordered" evidence="7">
    <location>
        <begin position="1"/>
        <end position="86"/>
    </location>
</feature>
<feature type="compositionally biased region" description="Basic and acidic residues" evidence="7">
    <location>
        <begin position="568"/>
        <end position="583"/>
    </location>
</feature>
<organism evidence="8 9">
    <name type="scientific">Lingula anatina</name>
    <name type="common">Brachiopod</name>
    <name type="synonym">Lingula unguis</name>
    <dbReference type="NCBI Taxonomy" id="7574"/>
    <lineage>
        <taxon>Eukaryota</taxon>
        <taxon>Metazoa</taxon>
        <taxon>Spiralia</taxon>
        <taxon>Lophotrochozoa</taxon>
        <taxon>Brachiopoda</taxon>
        <taxon>Linguliformea</taxon>
        <taxon>Lingulata</taxon>
        <taxon>Lingulida</taxon>
        <taxon>Linguloidea</taxon>
        <taxon>Lingulidae</taxon>
        <taxon>Lingula</taxon>
    </lineage>
</organism>
<dbReference type="GeneID" id="106167690"/>
<dbReference type="PANTHER" id="PTHR11501">
    <property type="entry name" value="MICROTUBULE-ASSOCIATED PROTEIN"/>
    <property type="match status" value="1"/>
</dbReference>
<dbReference type="GO" id="GO:0008017">
    <property type="term" value="F:microtubule binding"/>
    <property type="evidence" value="ECO:0007669"/>
    <property type="project" value="InterPro"/>
</dbReference>
<feature type="compositionally biased region" description="Polar residues" evidence="7">
    <location>
        <begin position="328"/>
        <end position="349"/>
    </location>
</feature>
<feature type="compositionally biased region" description="Basic and acidic residues" evidence="7">
    <location>
        <begin position="960"/>
        <end position="987"/>
    </location>
</feature>
<feature type="compositionally biased region" description="Basic and acidic residues" evidence="7">
    <location>
        <begin position="1004"/>
        <end position="1017"/>
    </location>
</feature>
<evidence type="ECO:0000256" key="6">
    <source>
        <dbReference type="RuleBase" id="RU000686"/>
    </source>
</evidence>
<feature type="compositionally biased region" description="Polar residues" evidence="7">
    <location>
        <begin position="711"/>
        <end position="727"/>
    </location>
</feature>
<evidence type="ECO:0000256" key="2">
    <source>
        <dbReference type="ARBA" id="ARBA00022490"/>
    </source>
</evidence>
<evidence type="ECO:0000256" key="5">
    <source>
        <dbReference type="ARBA" id="ARBA00023212"/>
    </source>
</evidence>
<dbReference type="GO" id="GO:0005874">
    <property type="term" value="C:microtubule"/>
    <property type="evidence" value="ECO:0007669"/>
    <property type="project" value="UniProtKB-KW"/>
</dbReference>
<feature type="compositionally biased region" description="Acidic residues" evidence="7">
    <location>
        <begin position="1"/>
        <end position="10"/>
    </location>
</feature>
<evidence type="ECO:0000313" key="9">
    <source>
        <dbReference type="RefSeq" id="XP_013401991.1"/>
    </source>
</evidence>
<feature type="compositionally biased region" description="Polar residues" evidence="7">
    <location>
        <begin position="664"/>
        <end position="687"/>
    </location>
</feature>
<keyword evidence="6" id="KW-0493">Microtubule</keyword>
<dbReference type="OrthoDB" id="9378527at2759"/>
<feature type="region of interest" description="Disordered" evidence="7">
    <location>
        <begin position="1078"/>
        <end position="1099"/>
    </location>
</feature>
<dbReference type="GO" id="GO:0043005">
    <property type="term" value="C:neuron projection"/>
    <property type="evidence" value="ECO:0007669"/>
    <property type="project" value="TreeGrafter"/>
</dbReference>
<feature type="compositionally biased region" description="Basic and acidic residues" evidence="7">
    <location>
        <begin position="367"/>
        <end position="389"/>
    </location>
</feature>
<dbReference type="PROSITE" id="PS00229">
    <property type="entry name" value="TAU_MAP_1"/>
    <property type="match status" value="4"/>
</dbReference>
<evidence type="ECO:0000256" key="4">
    <source>
        <dbReference type="ARBA" id="ARBA00022737"/>
    </source>
</evidence>
<feature type="compositionally biased region" description="Pro residues" evidence="7">
    <location>
        <begin position="471"/>
        <end position="483"/>
    </location>
</feature>
<feature type="region of interest" description="Disordered" evidence="7">
    <location>
        <begin position="1265"/>
        <end position="1340"/>
    </location>
</feature>
<feature type="compositionally biased region" description="Polar residues" evidence="7">
    <location>
        <begin position="441"/>
        <end position="450"/>
    </location>
</feature>
<evidence type="ECO:0000256" key="1">
    <source>
        <dbReference type="ARBA" id="ARBA00004245"/>
    </source>
</evidence>
<feature type="compositionally biased region" description="Polar residues" evidence="7">
    <location>
        <begin position="535"/>
        <end position="546"/>
    </location>
</feature>
<keyword evidence="5 6" id="KW-0206">Cytoskeleton</keyword>
<dbReference type="RefSeq" id="XP_013401991.1">
    <property type="nucleotide sequence ID" value="XM_013546537.1"/>
</dbReference>
<keyword evidence="3" id="KW-0597">Phosphoprotein</keyword>
<feature type="compositionally biased region" description="Basic and acidic residues" evidence="7">
    <location>
        <begin position="502"/>
        <end position="516"/>
    </location>
</feature>
<keyword evidence="8" id="KW-1185">Reference proteome</keyword>
<dbReference type="Pfam" id="PF00418">
    <property type="entry name" value="Tubulin-binding"/>
    <property type="match status" value="12"/>
</dbReference>
<feature type="compositionally biased region" description="Low complexity" evidence="7">
    <location>
        <begin position="856"/>
        <end position="888"/>
    </location>
</feature>
<feature type="compositionally biased region" description="Basic and acidic residues" evidence="7">
    <location>
        <begin position="1265"/>
        <end position="1300"/>
    </location>
</feature>
<evidence type="ECO:0000256" key="7">
    <source>
        <dbReference type="SAM" id="MobiDB-lite"/>
    </source>
</evidence>
<dbReference type="InterPro" id="IPR027324">
    <property type="entry name" value="MAP2/MAP4/Tau"/>
</dbReference>
<feature type="compositionally biased region" description="Polar residues" evidence="7">
    <location>
        <begin position="169"/>
        <end position="180"/>
    </location>
</feature>
<feature type="compositionally biased region" description="Polar residues" evidence="7">
    <location>
        <begin position="944"/>
        <end position="959"/>
    </location>
</feature>
<feature type="compositionally biased region" description="Acidic residues" evidence="7">
    <location>
        <begin position="396"/>
        <end position="409"/>
    </location>
</feature>
<feature type="compositionally biased region" description="Low complexity" evidence="7">
    <location>
        <begin position="584"/>
        <end position="599"/>
    </location>
</feature>
<dbReference type="GO" id="GO:0031175">
    <property type="term" value="P:neuron projection development"/>
    <property type="evidence" value="ECO:0007669"/>
    <property type="project" value="TreeGrafter"/>
</dbReference>
<proteinExistence type="predicted"/>
<feature type="region of interest" description="Disordered" evidence="7">
    <location>
        <begin position="367"/>
        <end position="1042"/>
    </location>
</feature>
<dbReference type="InterPro" id="IPR001084">
    <property type="entry name" value="MAP_tubulin-bd_rpt"/>
</dbReference>
<evidence type="ECO:0000256" key="3">
    <source>
        <dbReference type="ARBA" id="ARBA00022553"/>
    </source>
</evidence>
<evidence type="ECO:0000313" key="8">
    <source>
        <dbReference type="Proteomes" id="UP000085678"/>
    </source>
</evidence>
<gene>
    <name evidence="9" type="primary">LOC106167690</name>
</gene>
<keyword evidence="2 6" id="KW-0963">Cytoplasm</keyword>
<dbReference type="GO" id="GO:0000226">
    <property type="term" value="P:microtubule cytoskeleton organization"/>
    <property type="evidence" value="ECO:0007669"/>
    <property type="project" value="TreeGrafter"/>
</dbReference>
<dbReference type="PROSITE" id="PS51491">
    <property type="entry name" value="TAU_MAP_2"/>
    <property type="match status" value="12"/>
</dbReference>
<feature type="compositionally biased region" description="Basic and acidic residues" evidence="7">
    <location>
        <begin position="1024"/>
        <end position="1042"/>
    </location>
</feature>
<dbReference type="Proteomes" id="UP000085678">
    <property type="component" value="Unplaced"/>
</dbReference>
<feature type="compositionally biased region" description="Polar residues" evidence="7">
    <location>
        <begin position="644"/>
        <end position="653"/>
    </location>
</feature>
<feature type="compositionally biased region" description="Low complexity" evidence="7">
    <location>
        <begin position="832"/>
        <end position="850"/>
    </location>
</feature>
<dbReference type="PANTHER" id="PTHR11501:SF18">
    <property type="entry name" value="MICROTUBULE-ASSOCIATED PROTEIN"/>
    <property type="match status" value="1"/>
</dbReference>
<name>A0A1S3IVK0_LINAN</name>
<feature type="compositionally biased region" description="Acidic residues" evidence="7">
    <location>
        <begin position="517"/>
        <end position="528"/>
    </location>
</feature>
<feature type="region of interest" description="Disordered" evidence="7">
    <location>
        <begin position="109"/>
        <end position="349"/>
    </location>
</feature>
<sequence length="1340" mass="143731">MADTAVDDAPAEAVQQNNLQENTGFNGVNGVHGNDEQVSPVGGAPSDLHVSKSPQYDSFVDRPTTQGHNIDDLLTFDPGTASRPNEDHAIVMNPLNQFGFGQEPLVPLQAEPGIPISPPAVSSPEHLQNNNPFLNDRIDQEEGSPTPGDSQGSPDGAPEQYENDFLPSDTPSGQEDSASQPDGAESPMESGTDLMTGSFVGDALPSEEERHADTSSPFVTEHWANENVSPSPDQPPCSGASLVRENNNPFLNPYDPAVEDSRPETEGEEGLYNRNSPPLTPEAEESLTPTEEHAPKPDLLGDLSIPQASPAPDDKASDVDQYEEQLDLNESSSQEVVGSRQEVYSPTQPDVAQEAYCPAQPDLTEFEKHAHREPDFDTEMKYENEESEKQASYLDLEAEGVYGEEEEEELSRQPCAGRAEEEQVGFDNGEQYGPEHDLPTQPVSPEQESTGAPADVDVESHESQEVDLIPEGPPSPTPQPPVVPERGEDEYSPTQEPLAPEQFHDDPEHEGDHDLHEEEDVVTPDEDVVSPTPQSPNLPESESQEFVQLEKLVQSDQMPGNESLSHISGEHREKSAQLEEKEMASPLEPEAPESYPSESELPESEVPETGPQESAPEEMVPPEPEPTEVKDPKAEAVVCDSKKSTGQLDQSPASDEAKPDMDDQYSTAVQWGSEAPSTMEESFSNDQVIKPPVPKTVTTDEAPKQKPKPTKSGTKPIQKVPPTTTKPIQKVPPTSKTSKPPPASAPPTKSAAPRKAPTPRAPGRDRPAAPGAKVPLRKKKDGTSSDSGVEDDKSGAKKTTPARGAPSATASRLEAKKTSTPGGATPERPKTATKSPRPAAPKTTPAATKTSRPETAKTATTPATKPARPTSARLNTSPRTPSSTSPRKTPSPRKEGAEISPRTASARPTSARPGSGVSPALKNVKSKIGSMDNAKHTPGGGQVKVTSQKIDVSNVQSKCGSKDNIKHKAAGGDKKIESKKLEWKVESKVGSLDNAKHKPGGGTKKIEDRKIEWKAESKVGSLENAKHKAGGGDKKIHDEKLEWRADSRIGSLDNAQHTPSGGDVKIHNEKLDFKERAHSRVGSLENASHKAGGGEKKIFNEKVQVNAQSRIGSLENTTHTPGGGKVKIHDEKLGFKERAHSRIGSLEKADHKPGGGKVKIHDEKLEFKDHAQSKVGSLENAHHTAGGGHVQIHHEKVDFSERAHSRIGSLENSTHTPSGGDKKIFSEKLEFSEHAQSKVGSLENAEHVAGGGTVQIESRKLDFKDKAHSKVGSKDNITHKAGGGDKKIESHKLDFKEKAHAKVGSLDTPPKSPKSTEGGSSVGDIQDVQEIQSPGEETAV</sequence>